<evidence type="ECO:0000256" key="3">
    <source>
        <dbReference type="ARBA" id="ARBA00012068"/>
    </source>
</evidence>
<dbReference type="PATRIC" id="fig|1330534.3.peg.3717"/>
<dbReference type="GO" id="GO:0008977">
    <property type="term" value="F:prephenate dehydrogenase (NAD+) activity"/>
    <property type="evidence" value="ECO:0007669"/>
    <property type="project" value="UniProtKB-EC"/>
</dbReference>
<dbReference type="FunFam" id="1.10.3660.10:FF:000003">
    <property type="entry name" value="Prephenate dehydrogenase"/>
    <property type="match status" value="1"/>
</dbReference>
<evidence type="ECO:0000256" key="1">
    <source>
        <dbReference type="ARBA" id="ARBA00005067"/>
    </source>
</evidence>
<evidence type="ECO:0000256" key="5">
    <source>
        <dbReference type="ARBA" id="ARBA00022498"/>
    </source>
</evidence>
<reference evidence="13 14" key="1">
    <citation type="journal article" date="2013" name="Genome Announc.">
        <title>Draft Genome Sequence of the Cellulolytic Bacterium Clostridium papyrosolvens C7 (ATCC 700395).</title>
        <authorList>
            <person name="Zepeda V."/>
            <person name="Dassa B."/>
            <person name="Borovok I."/>
            <person name="Lamed R."/>
            <person name="Bayer E.A."/>
            <person name="Cate J.H."/>
        </authorList>
    </citation>
    <scope>NUCLEOTIDE SEQUENCE [LARGE SCALE GENOMIC DNA]</scope>
    <source>
        <strain evidence="13 14">C7</strain>
    </source>
</reference>
<dbReference type="CDD" id="cd04909">
    <property type="entry name" value="ACT_PDH-BS"/>
    <property type="match status" value="1"/>
</dbReference>
<comment type="similarity">
    <text evidence="2">Belongs to the prephenate/arogenate dehydrogenase family.</text>
</comment>
<dbReference type="RefSeq" id="WP_020817113.1">
    <property type="nucleotide sequence ID" value="NZ_ATAY01000094.1"/>
</dbReference>
<dbReference type="SUPFAM" id="SSF48179">
    <property type="entry name" value="6-phosphogluconate dehydrogenase C-terminal domain-like"/>
    <property type="match status" value="1"/>
</dbReference>
<keyword evidence="7" id="KW-0560">Oxidoreductase</keyword>
<comment type="catalytic activity">
    <reaction evidence="10">
        <text>prephenate + NAD(+) = 3-(4-hydroxyphenyl)pyruvate + CO2 + NADH</text>
        <dbReference type="Rhea" id="RHEA:13869"/>
        <dbReference type="ChEBI" id="CHEBI:16526"/>
        <dbReference type="ChEBI" id="CHEBI:29934"/>
        <dbReference type="ChEBI" id="CHEBI:36242"/>
        <dbReference type="ChEBI" id="CHEBI:57540"/>
        <dbReference type="ChEBI" id="CHEBI:57945"/>
        <dbReference type="EC" id="1.3.1.12"/>
    </reaction>
</comment>
<evidence type="ECO:0000256" key="4">
    <source>
        <dbReference type="ARBA" id="ARBA00016891"/>
    </source>
</evidence>
<gene>
    <name evidence="13" type="ORF">L323_18720</name>
</gene>
<dbReference type="Gene3D" id="3.30.70.260">
    <property type="match status" value="1"/>
</dbReference>
<dbReference type="PROSITE" id="PS51671">
    <property type="entry name" value="ACT"/>
    <property type="match status" value="1"/>
</dbReference>
<dbReference type="InterPro" id="IPR046826">
    <property type="entry name" value="PDH_N"/>
</dbReference>
<dbReference type="EMBL" id="ATAY01000094">
    <property type="protein sequence ID" value="EPR08009.1"/>
    <property type="molecule type" value="Genomic_DNA"/>
</dbReference>
<evidence type="ECO:0000256" key="8">
    <source>
        <dbReference type="ARBA" id="ARBA00023027"/>
    </source>
</evidence>
<dbReference type="GO" id="GO:0070403">
    <property type="term" value="F:NAD+ binding"/>
    <property type="evidence" value="ECO:0007669"/>
    <property type="project" value="InterPro"/>
</dbReference>
<proteinExistence type="inferred from homology"/>
<evidence type="ECO:0000259" key="11">
    <source>
        <dbReference type="PROSITE" id="PS51176"/>
    </source>
</evidence>
<evidence type="ECO:0000259" key="12">
    <source>
        <dbReference type="PROSITE" id="PS51671"/>
    </source>
</evidence>
<dbReference type="InterPro" id="IPR002912">
    <property type="entry name" value="ACT_dom"/>
</dbReference>
<keyword evidence="6" id="KW-0028">Amino-acid biosynthesis</keyword>
<evidence type="ECO:0000256" key="7">
    <source>
        <dbReference type="ARBA" id="ARBA00023002"/>
    </source>
</evidence>
<name>U4QY72_9FIRM</name>
<sequence length="366" mass="39959">MDVKSISIIGLGLIGGSLAKAFRHEFTDLKIYAVDNCTESLRLAEKEGVLNKGFNNCCDEVWNSDIIFICTPVSKTIEYVNELSNKIKKGCILTDVASTKGELFNYINELENPPLFVGGHPMAGTEKSGYINSIAHMFENAYYVLTPTKSSSEDAISTMEKFLRKIGAIPIVVSSREHDTVTGCISHVPHIIASALVSLAKNNENSQGLVKLLAAGGFKDITRIASSNPSMWEDVVISNGSVVVKLLEDFKLIVDGMIDNIKSVGNKEIYSFFDNAKAFRDGFSNTATGLLPKNFELIVDVTDEPGIIGKIATLLGNSGINIKNINVSNSREYEQGCLKITLSDQANTDKAFEILEASSYMVFRKD</sequence>
<dbReference type="FunFam" id="3.40.50.720:FF:000208">
    <property type="entry name" value="Prephenate dehydrogenase"/>
    <property type="match status" value="1"/>
</dbReference>
<dbReference type="SUPFAM" id="SSF51735">
    <property type="entry name" value="NAD(P)-binding Rossmann-fold domains"/>
    <property type="match status" value="1"/>
</dbReference>
<evidence type="ECO:0000313" key="13">
    <source>
        <dbReference type="EMBL" id="EPR08009.1"/>
    </source>
</evidence>
<evidence type="ECO:0000256" key="10">
    <source>
        <dbReference type="ARBA" id="ARBA00049260"/>
    </source>
</evidence>
<organism evidence="13 14">
    <name type="scientific">Ruminiclostridium papyrosolvens C7</name>
    <dbReference type="NCBI Taxonomy" id="1330534"/>
    <lineage>
        <taxon>Bacteria</taxon>
        <taxon>Bacillati</taxon>
        <taxon>Bacillota</taxon>
        <taxon>Clostridia</taxon>
        <taxon>Eubacteriales</taxon>
        <taxon>Oscillospiraceae</taxon>
        <taxon>Ruminiclostridium</taxon>
    </lineage>
</organism>
<dbReference type="SUPFAM" id="SSF55021">
    <property type="entry name" value="ACT-like"/>
    <property type="match status" value="1"/>
</dbReference>
<dbReference type="Proteomes" id="UP000016860">
    <property type="component" value="Unassembled WGS sequence"/>
</dbReference>
<keyword evidence="5" id="KW-0827">Tyrosine biosynthesis</keyword>
<dbReference type="PANTHER" id="PTHR21363:SF0">
    <property type="entry name" value="PREPHENATE DEHYDROGENASE [NADP(+)]"/>
    <property type="match status" value="1"/>
</dbReference>
<dbReference type="Gene3D" id="1.10.3660.10">
    <property type="entry name" value="6-phosphogluconate dehydrogenase C-terminal like domain"/>
    <property type="match status" value="1"/>
</dbReference>
<dbReference type="GO" id="GO:0006571">
    <property type="term" value="P:tyrosine biosynthetic process"/>
    <property type="evidence" value="ECO:0007669"/>
    <property type="project" value="UniProtKB-UniPathway"/>
</dbReference>
<dbReference type="InterPro" id="IPR008927">
    <property type="entry name" value="6-PGluconate_DH-like_C_sf"/>
</dbReference>
<dbReference type="PANTHER" id="PTHR21363">
    <property type="entry name" value="PREPHENATE DEHYDROGENASE"/>
    <property type="match status" value="1"/>
</dbReference>
<dbReference type="InterPro" id="IPR003099">
    <property type="entry name" value="Prephen_DH"/>
</dbReference>
<protein>
    <recommendedName>
        <fullName evidence="4">Prephenate dehydrogenase</fullName>
        <ecNumber evidence="3">1.3.1.12</ecNumber>
    </recommendedName>
</protein>
<dbReference type="InterPro" id="IPR046825">
    <property type="entry name" value="PDH_C"/>
</dbReference>
<comment type="pathway">
    <text evidence="1">Amino-acid biosynthesis; L-tyrosine biosynthesis; (4-hydroxyphenyl)pyruvate from prephenate (NAD(+) route): step 1/1.</text>
</comment>
<feature type="domain" description="ACT" evidence="12">
    <location>
        <begin position="296"/>
        <end position="366"/>
    </location>
</feature>
<evidence type="ECO:0000313" key="14">
    <source>
        <dbReference type="Proteomes" id="UP000016860"/>
    </source>
</evidence>
<dbReference type="InterPro" id="IPR050812">
    <property type="entry name" value="Preph/Arog_dehydrog"/>
</dbReference>
<evidence type="ECO:0000256" key="2">
    <source>
        <dbReference type="ARBA" id="ARBA00007964"/>
    </source>
</evidence>
<keyword evidence="9" id="KW-0057">Aromatic amino acid biosynthesis</keyword>
<dbReference type="InterPro" id="IPR036291">
    <property type="entry name" value="NAD(P)-bd_dom_sf"/>
</dbReference>
<dbReference type="InterPro" id="IPR045865">
    <property type="entry name" value="ACT-like_dom_sf"/>
</dbReference>
<dbReference type="AlphaFoldDB" id="U4QY72"/>
<feature type="domain" description="Prephenate/arogenate dehydrogenase" evidence="11">
    <location>
        <begin position="4"/>
        <end position="291"/>
    </location>
</feature>
<dbReference type="OrthoDB" id="9802008at2"/>
<dbReference type="GO" id="GO:0004665">
    <property type="term" value="F:prephenate dehydrogenase (NADP+) activity"/>
    <property type="evidence" value="ECO:0007669"/>
    <property type="project" value="InterPro"/>
</dbReference>
<dbReference type="Pfam" id="PF02153">
    <property type="entry name" value="PDH_N"/>
    <property type="match status" value="1"/>
</dbReference>
<dbReference type="Pfam" id="PF01842">
    <property type="entry name" value="ACT"/>
    <property type="match status" value="1"/>
</dbReference>
<dbReference type="EC" id="1.3.1.12" evidence="3"/>
<dbReference type="PROSITE" id="PS51176">
    <property type="entry name" value="PDH_ADH"/>
    <property type="match status" value="1"/>
</dbReference>
<dbReference type="Gene3D" id="3.40.50.720">
    <property type="entry name" value="NAD(P)-binding Rossmann-like Domain"/>
    <property type="match status" value="1"/>
</dbReference>
<dbReference type="STRING" id="1330534.L323_18720"/>
<evidence type="ECO:0000256" key="9">
    <source>
        <dbReference type="ARBA" id="ARBA00023141"/>
    </source>
</evidence>
<dbReference type="UniPathway" id="UPA00122">
    <property type="reaction ID" value="UER00961"/>
</dbReference>
<comment type="caution">
    <text evidence="13">The sequence shown here is derived from an EMBL/GenBank/DDBJ whole genome shotgun (WGS) entry which is preliminary data.</text>
</comment>
<dbReference type="Pfam" id="PF20463">
    <property type="entry name" value="PDH_C"/>
    <property type="match status" value="1"/>
</dbReference>
<keyword evidence="8" id="KW-0520">NAD</keyword>
<accession>U4QY72</accession>
<evidence type="ECO:0000256" key="6">
    <source>
        <dbReference type="ARBA" id="ARBA00022605"/>
    </source>
</evidence>